<evidence type="ECO:0000256" key="4">
    <source>
        <dbReference type="ARBA" id="ARBA00022989"/>
    </source>
</evidence>
<dbReference type="Gene3D" id="3.30.1890.10">
    <property type="entry name" value="FepE-like"/>
    <property type="match status" value="1"/>
</dbReference>
<keyword evidence="4 6" id="KW-1133">Transmembrane helix</keyword>
<feature type="transmembrane region" description="Helical" evidence="6">
    <location>
        <begin position="23"/>
        <end position="42"/>
    </location>
</feature>
<accession>A0AAW5VTI0</accession>
<dbReference type="InterPro" id="IPR050445">
    <property type="entry name" value="Bact_polysacc_biosynth/exp"/>
</dbReference>
<comment type="caution">
    <text evidence="8">The sequence shown here is derived from an EMBL/GenBank/DDBJ whole genome shotgun (WGS) entry which is preliminary data.</text>
</comment>
<protein>
    <submittedName>
        <fullName evidence="8">Wzz/FepE/Etk N-terminal domain-containing protein</fullName>
    </submittedName>
</protein>
<proteinExistence type="predicted"/>
<evidence type="ECO:0000313" key="9">
    <source>
        <dbReference type="Proteomes" id="UP001208074"/>
    </source>
</evidence>
<dbReference type="Pfam" id="PF02706">
    <property type="entry name" value="Wzz"/>
    <property type="match status" value="1"/>
</dbReference>
<keyword evidence="2" id="KW-1003">Cell membrane</keyword>
<gene>
    <name evidence="8" type="ORF">OSH02_10480</name>
</gene>
<dbReference type="GO" id="GO:0005886">
    <property type="term" value="C:plasma membrane"/>
    <property type="evidence" value="ECO:0007669"/>
    <property type="project" value="UniProtKB-SubCell"/>
</dbReference>
<organism evidence="8 9">
    <name type="scientific">Alcaligenes phenolicus</name>
    <dbReference type="NCBI Taxonomy" id="232846"/>
    <lineage>
        <taxon>Bacteria</taxon>
        <taxon>Pseudomonadati</taxon>
        <taxon>Pseudomonadota</taxon>
        <taxon>Betaproteobacteria</taxon>
        <taxon>Burkholderiales</taxon>
        <taxon>Alcaligenaceae</taxon>
        <taxon>Alcaligenes</taxon>
    </lineage>
</organism>
<evidence type="ECO:0000256" key="1">
    <source>
        <dbReference type="ARBA" id="ARBA00004651"/>
    </source>
</evidence>
<dbReference type="PANTHER" id="PTHR32309:SF13">
    <property type="entry name" value="FERRIC ENTEROBACTIN TRANSPORT PROTEIN FEPE"/>
    <property type="match status" value="1"/>
</dbReference>
<sequence>MQHQHVDDIDLRDLVLILWRNKVRLLVCILFTTLIAAAYAFISAPTYEASSNILPPTPANLSSYNAVAQSVEKLPGMEAEGAYRIFLRPEDAYRIFLRHLNSGSLKLSFFDKYYLPEKIGDRKPSTNEREQLWKDFNSALGIALPTTNTPDLATVSLADHNPTIASTWVNDYIEMAMHASSEQALSTLTSTIDTRV</sequence>
<dbReference type="SUPFAM" id="SSF160355">
    <property type="entry name" value="Bacterial polysaccharide co-polymerase-like"/>
    <property type="match status" value="1"/>
</dbReference>
<dbReference type="PANTHER" id="PTHR32309">
    <property type="entry name" value="TYROSINE-PROTEIN KINASE"/>
    <property type="match status" value="1"/>
</dbReference>
<dbReference type="Proteomes" id="UP001208074">
    <property type="component" value="Unassembled WGS sequence"/>
</dbReference>
<evidence type="ECO:0000256" key="5">
    <source>
        <dbReference type="ARBA" id="ARBA00023136"/>
    </source>
</evidence>
<dbReference type="AlphaFoldDB" id="A0AAW5VTI0"/>
<dbReference type="GO" id="GO:0004713">
    <property type="term" value="F:protein tyrosine kinase activity"/>
    <property type="evidence" value="ECO:0007669"/>
    <property type="project" value="TreeGrafter"/>
</dbReference>
<dbReference type="EMBL" id="JAPKNB010000007">
    <property type="protein sequence ID" value="MCX5565789.1"/>
    <property type="molecule type" value="Genomic_DNA"/>
</dbReference>
<feature type="domain" description="Polysaccharide chain length determinant N-terminal" evidence="7">
    <location>
        <begin position="7"/>
        <end position="69"/>
    </location>
</feature>
<reference evidence="8" key="1">
    <citation type="submission" date="2022-11" db="EMBL/GenBank/DDBJ databases">
        <title>Biodiversity and phylogenetic relationships of bacteria.</title>
        <authorList>
            <person name="Machado R.A.R."/>
            <person name="Bhat A."/>
            <person name="Loulou A."/>
            <person name="Kallel S."/>
        </authorList>
    </citation>
    <scope>NUCLEOTIDE SEQUENCE</scope>
    <source>
        <strain evidence="8">DSM 16503</strain>
    </source>
</reference>
<evidence type="ECO:0000259" key="7">
    <source>
        <dbReference type="Pfam" id="PF02706"/>
    </source>
</evidence>
<dbReference type="RefSeq" id="WP_266140707.1">
    <property type="nucleotide sequence ID" value="NZ_JAPKNB010000007.1"/>
</dbReference>
<keyword evidence="5 6" id="KW-0472">Membrane</keyword>
<evidence type="ECO:0000313" key="8">
    <source>
        <dbReference type="EMBL" id="MCX5565789.1"/>
    </source>
</evidence>
<name>A0AAW5VTI0_9BURK</name>
<keyword evidence="3 6" id="KW-0812">Transmembrane</keyword>
<evidence type="ECO:0000256" key="6">
    <source>
        <dbReference type="SAM" id="Phobius"/>
    </source>
</evidence>
<feature type="non-terminal residue" evidence="8">
    <location>
        <position position="196"/>
    </location>
</feature>
<evidence type="ECO:0000256" key="2">
    <source>
        <dbReference type="ARBA" id="ARBA00022475"/>
    </source>
</evidence>
<comment type="subcellular location">
    <subcellularLocation>
        <location evidence="1">Cell membrane</location>
        <topology evidence="1">Multi-pass membrane protein</topology>
    </subcellularLocation>
</comment>
<dbReference type="InterPro" id="IPR003856">
    <property type="entry name" value="LPS_length_determ_N"/>
</dbReference>
<evidence type="ECO:0000256" key="3">
    <source>
        <dbReference type="ARBA" id="ARBA00022692"/>
    </source>
</evidence>